<protein>
    <recommendedName>
        <fullName evidence="7">Phosphatidate cytidylyltransferase</fullName>
        <ecNumber evidence="6">2.7.7.41</ecNumber>
    </recommendedName>
    <alternativeName>
        <fullName evidence="20">CDP-DAG synthase</fullName>
    </alternativeName>
    <alternativeName>
        <fullName evidence="22">CDP-DG synthase</fullName>
    </alternativeName>
    <alternativeName>
        <fullName evidence="18">CDP-diacylglycerol synthase</fullName>
    </alternativeName>
    <alternativeName>
        <fullName evidence="21">CDP-diglyceride pyrophosphorylase</fullName>
    </alternativeName>
    <alternativeName>
        <fullName evidence="23">CDP-diglyceride synthase</fullName>
    </alternativeName>
    <alternativeName>
        <fullName evidence="19">CTP:phosphatidate cytidylyltransferase</fullName>
    </alternativeName>
</protein>
<keyword evidence="11 24" id="KW-0812">Transmembrane</keyword>
<dbReference type="GO" id="GO:0005886">
    <property type="term" value="C:plasma membrane"/>
    <property type="evidence" value="ECO:0007669"/>
    <property type="project" value="UniProtKB-SubCell"/>
</dbReference>
<keyword evidence="12 25" id="KW-0548">Nucleotidyltransferase</keyword>
<proteinExistence type="inferred from homology"/>
<evidence type="ECO:0000256" key="14">
    <source>
        <dbReference type="ARBA" id="ARBA00023098"/>
    </source>
</evidence>
<evidence type="ECO:0000256" key="24">
    <source>
        <dbReference type="SAM" id="Phobius"/>
    </source>
</evidence>
<dbReference type="eggNOG" id="COG0575">
    <property type="taxonomic scope" value="Bacteria"/>
</dbReference>
<evidence type="ECO:0000256" key="16">
    <source>
        <dbReference type="ARBA" id="ARBA00023209"/>
    </source>
</evidence>
<evidence type="ECO:0000256" key="1">
    <source>
        <dbReference type="ARBA" id="ARBA00001698"/>
    </source>
</evidence>
<keyword evidence="8" id="KW-1003">Cell membrane</keyword>
<keyword evidence="15 24" id="KW-0472">Membrane</keyword>
<dbReference type="EMBL" id="AEON01000001">
    <property type="protein sequence ID" value="EFT83847.1"/>
    <property type="molecule type" value="Genomic_DNA"/>
</dbReference>
<evidence type="ECO:0000256" key="22">
    <source>
        <dbReference type="ARBA" id="ARBA00032743"/>
    </source>
</evidence>
<reference evidence="25 26" key="1">
    <citation type="submission" date="2010-12" db="EMBL/GenBank/DDBJ databases">
        <authorList>
            <person name="Muzny D."/>
            <person name="Qin X."/>
            <person name="Buhay C."/>
            <person name="Dugan-Rocha S."/>
            <person name="Ding Y."/>
            <person name="Chen G."/>
            <person name="Hawes A."/>
            <person name="Holder M."/>
            <person name="Jhangiani S."/>
            <person name="Johnson A."/>
            <person name="Khan Z."/>
            <person name="Li Z."/>
            <person name="Liu W."/>
            <person name="Liu X."/>
            <person name="Perez L."/>
            <person name="Shen H."/>
            <person name="Wang Q."/>
            <person name="Watt J."/>
            <person name="Xi L."/>
            <person name="Xin Y."/>
            <person name="Zhou J."/>
            <person name="Deng J."/>
            <person name="Jiang H."/>
            <person name="Liu Y."/>
            <person name="Qu J."/>
            <person name="Song X.-Z."/>
            <person name="Zhang L."/>
            <person name="Villasana D."/>
            <person name="Johnson A."/>
            <person name="Liu J."/>
            <person name="Liyanage D."/>
            <person name="Lorensuhewa L."/>
            <person name="Robinson T."/>
            <person name="Song A."/>
            <person name="Song B.-B."/>
            <person name="Dinh H."/>
            <person name="Thornton R."/>
            <person name="Coyle M."/>
            <person name="Francisco L."/>
            <person name="Jackson L."/>
            <person name="Javaid M."/>
            <person name="Korchina V."/>
            <person name="Kovar C."/>
            <person name="Mata R."/>
            <person name="Mathew T."/>
            <person name="Ngo R."/>
            <person name="Nguyen L."/>
            <person name="Nguyen N."/>
            <person name="Okwuonu G."/>
            <person name="Ongeri F."/>
            <person name="Pham C."/>
            <person name="Simmons D."/>
            <person name="Wilczek-Boney K."/>
            <person name="Hale W."/>
            <person name="Jakkamsetti A."/>
            <person name="Pham P."/>
            <person name="Ruth R."/>
            <person name="San Lucas F."/>
            <person name="Warren J."/>
            <person name="Zhang J."/>
            <person name="Zhao Z."/>
            <person name="Zhou C."/>
            <person name="Zhu D."/>
            <person name="Lee S."/>
            <person name="Bess C."/>
            <person name="Blankenburg K."/>
            <person name="Forbes L."/>
            <person name="Fu Q."/>
            <person name="Gubbala S."/>
            <person name="Hirani K."/>
            <person name="Jayaseelan J.C."/>
            <person name="Lara F."/>
            <person name="Munidasa M."/>
            <person name="Palculict T."/>
            <person name="Patil S."/>
            <person name="Pu L.-L."/>
            <person name="Saada N."/>
            <person name="Tang L."/>
            <person name="Weissenberger G."/>
            <person name="Zhu Y."/>
            <person name="Hemphill L."/>
            <person name="Shang Y."/>
            <person name="Youmans B."/>
            <person name="Ayvaz T."/>
            <person name="Ross M."/>
            <person name="Santibanez J."/>
            <person name="Aqrawi P."/>
            <person name="Gross S."/>
            <person name="Joshi V."/>
            <person name="Fowler G."/>
            <person name="Nazareth L."/>
            <person name="Reid J."/>
            <person name="Worley K."/>
            <person name="Petrosino J."/>
            <person name="Highlander S."/>
            <person name="Gibbs R."/>
        </authorList>
    </citation>
    <scope>NUCLEOTIDE SEQUENCE [LARGE SCALE GENOMIC DNA]</scope>
    <source>
        <strain evidence="25 26">DSM 10105</strain>
    </source>
</reference>
<evidence type="ECO:0000313" key="25">
    <source>
        <dbReference type="EMBL" id="EFT83847.1"/>
    </source>
</evidence>
<comment type="pathway">
    <text evidence="4">Lipid metabolism.</text>
</comment>
<dbReference type="PANTHER" id="PTHR46382">
    <property type="entry name" value="PHOSPHATIDATE CYTIDYLYLTRANSFERASE"/>
    <property type="match status" value="1"/>
</dbReference>
<comment type="caution">
    <text evidence="25">The sequence shown here is derived from an EMBL/GenBank/DDBJ whole genome shotgun (WGS) entry which is preliminary data.</text>
</comment>
<keyword evidence="10 25" id="KW-0808">Transferase</keyword>
<evidence type="ECO:0000256" key="5">
    <source>
        <dbReference type="ARBA" id="ARBA00010185"/>
    </source>
</evidence>
<dbReference type="Pfam" id="PF01148">
    <property type="entry name" value="CTP_transf_1"/>
    <property type="match status" value="1"/>
</dbReference>
<comment type="subcellular location">
    <subcellularLocation>
        <location evidence="2">Cell membrane</location>
        <topology evidence="2">Multi-pass membrane protein</topology>
    </subcellularLocation>
</comment>
<evidence type="ECO:0000256" key="13">
    <source>
        <dbReference type="ARBA" id="ARBA00022989"/>
    </source>
</evidence>
<dbReference type="HOGENOM" id="CLU_037294_0_0_11"/>
<dbReference type="EC" id="2.7.7.41" evidence="6"/>
<feature type="transmembrane region" description="Helical" evidence="24">
    <location>
        <begin position="243"/>
        <end position="265"/>
    </location>
</feature>
<evidence type="ECO:0000313" key="26">
    <source>
        <dbReference type="Proteomes" id="UP000004946"/>
    </source>
</evidence>
<evidence type="ECO:0000256" key="6">
    <source>
        <dbReference type="ARBA" id="ARBA00012487"/>
    </source>
</evidence>
<comment type="similarity">
    <text evidence="5">Belongs to the CDS family.</text>
</comment>
<evidence type="ECO:0000256" key="2">
    <source>
        <dbReference type="ARBA" id="ARBA00004651"/>
    </source>
</evidence>
<evidence type="ECO:0000256" key="11">
    <source>
        <dbReference type="ARBA" id="ARBA00022692"/>
    </source>
</evidence>
<dbReference type="KEGG" id="pdo:PSDT_0781"/>
<evidence type="ECO:0000256" key="23">
    <source>
        <dbReference type="ARBA" id="ARBA00033406"/>
    </source>
</evidence>
<dbReference type="RefSeq" id="WP_006290428.1">
    <property type="nucleotide sequence ID" value="NZ_AP012333.1"/>
</dbReference>
<keyword evidence="9" id="KW-0444">Lipid biosynthesis</keyword>
<dbReference type="PANTHER" id="PTHR46382:SF1">
    <property type="entry name" value="PHOSPHATIDATE CYTIDYLYLTRANSFERASE"/>
    <property type="match status" value="1"/>
</dbReference>
<dbReference type="PATRIC" id="fig|864564.6.peg.861"/>
<dbReference type="AlphaFoldDB" id="E6JYM0"/>
<feature type="transmembrane region" description="Helical" evidence="24">
    <location>
        <begin position="174"/>
        <end position="194"/>
    </location>
</feature>
<evidence type="ECO:0000256" key="8">
    <source>
        <dbReference type="ARBA" id="ARBA00022475"/>
    </source>
</evidence>
<keyword evidence="26" id="KW-1185">Reference proteome</keyword>
<evidence type="ECO:0000256" key="20">
    <source>
        <dbReference type="ARBA" id="ARBA00032253"/>
    </source>
</evidence>
<evidence type="ECO:0000256" key="10">
    <source>
        <dbReference type="ARBA" id="ARBA00022679"/>
    </source>
</evidence>
<evidence type="ECO:0000256" key="7">
    <source>
        <dbReference type="ARBA" id="ARBA00019373"/>
    </source>
</evidence>
<accession>E6JYM0</accession>
<feature type="transmembrane region" description="Helical" evidence="24">
    <location>
        <begin position="314"/>
        <end position="335"/>
    </location>
</feature>
<evidence type="ECO:0000256" key="9">
    <source>
        <dbReference type="ARBA" id="ARBA00022516"/>
    </source>
</evidence>
<dbReference type="GO" id="GO:0004605">
    <property type="term" value="F:phosphatidate cytidylyltransferase activity"/>
    <property type="evidence" value="ECO:0007669"/>
    <property type="project" value="UniProtKB-EC"/>
</dbReference>
<comment type="pathway">
    <text evidence="3">Phospholipid metabolism; CDP-diacylglycerol biosynthesis; CDP-diacylglycerol from sn-glycerol 3-phosphate: step 3/3.</text>
</comment>
<evidence type="ECO:0000256" key="12">
    <source>
        <dbReference type="ARBA" id="ARBA00022695"/>
    </source>
</evidence>
<name>E6JYM0_PARDN</name>
<dbReference type="Proteomes" id="UP000004946">
    <property type="component" value="Chromosome"/>
</dbReference>
<evidence type="ECO:0000256" key="3">
    <source>
        <dbReference type="ARBA" id="ARBA00005119"/>
    </source>
</evidence>
<keyword evidence="14" id="KW-0443">Lipid metabolism</keyword>
<feature type="transmembrane region" description="Helical" evidence="24">
    <location>
        <begin position="36"/>
        <end position="53"/>
    </location>
</feature>
<evidence type="ECO:0000256" key="19">
    <source>
        <dbReference type="ARBA" id="ARBA00031825"/>
    </source>
</evidence>
<feature type="transmembrane region" description="Helical" evidence="24">
    <location>
        <begin position="200"/>
        <end position="222"/>
    </location>
</feature>
<keyword evidence="13 24" id="KW-1133">Transmembrane helix</keyword>
<feature type="transmembrane region" description="Helical" evidence="24">
    <location>
        <begin position="271"/>
        <end position="294"/>
    </location>
</feature>
<evidence type="ECO:0000256" key="4">
    <source>
        <dbReference type="ARBA" id="ARBA00005189"/>
    </source>
</evidence>
<evidence type="ECO:0000256" key="21">
    <source>
        <dbReference type="ARBA" id="ARBA00032396"/>
    </source>
</evidence>
<sequence length="337" mass="36207">MVENGRADQRMDGVKAEAKDKVDQISKKAGRNMPQAIATGALLVLLVLASMIFNPQPFIFLVVIFMLIALWELRVDFAVVGIRIPLVALWICSAAQLLSVYYLPAKDHLAVALAGITATFLVTVIFASINRKGSERAAEAALAKVNSGLAGELEGQTPHSAVLPDGQPERYRNILATCLAVFYVPFLASFIVLPMTMKHYLAHAIMVIFVPALGDTGGLLFGTWLGKHKLSPRISPKKSWEGLLGSVLFTLAGTLIIGACTYASATWRSKWFVLVILGLVIGLVGLFGDLSASIIKRDLGIKDMGHLLKGHGGVLDRVDSILMCAPVTFFILVAAGL</sequence>
<evidence type="ECO:0000256" key="17">
    <source>
        <dbReference type="ARBA" id="ARBA00023264"/>
    </source>
</evidence>
<keyword evidence="16" id="KW-0594">Phospholipid biosynthesis</keyword>
<feature type="transmembrane region" description="Helical" evidence="24">
    <location>
        <begin position="109"/>
        <end position="129"/>
    </location>
</feature>
<dbReference type="GO" id="GO:0016024">
    <property type="term" value="P:CDP-diacylglycerol biosynthetic process"/>
    <property type="evidence" value="ECO:0007669"/>
    <property type="project" value="TreeGrafter"/>
</dbReference>
<evidence type="ECO:0000256" key="18">
    <source>
        <dbReference type="ARBA" id="ARBA00029893"/>
    </source>
</evidence>
<keyword evidence="17" id="KW-1208">Phospholipid metabolism</keyword>
<evidence type="ECO:0000256" key="15">
    <source>
        <dbReference type="ARBA" id="ARBA00023136"/>
    </source>
</evidence>
<gene>
    <name evidence="25" type="primary">cdsA</name>
    <name evidence="25" type="ORF">HMPREF0620_0852</name>
</gene>
<feature type="transmembrane region" description="Helical" evidence="24">
    <location>
        <begin position="84"/>
        <end position="103"/>
    </location>
</feature>
<comment type="catalytic activity">
    <reaction evidence="1">
        <text>a 1,2-diacyl-sn-glycero-3-phosphate + CTP + H(+) = a CDP-1,2-diacyl-sn-glycerol + diphosphate</text>
        <dbReference type="Rhea" id="RHEA:16229"/>
        <dbReference type="ChEBI" id="CHEBI:15378"/>
        <dbReference type="ChEBI" id="CHEBI:33019"/>
        <dbReference type="ChEBI" id="CHEBI:37563"/>
        <dbReference type="ChEBI" id="CHEBI:58332"/>
        <dbReference type="ChEBI" id="CHEBI:58608"/>
        <dbReference type="EC" id="2.7.7.41"/>
    </reaction>
</comment>
<organism evidence="25 26">
    <name type="scientific">Parascardovia denticolens DSM 10105 = JCM 12538</name>
    <dbReference type="NCBI Taxonomy" id="864564"/>
    <lineage>
        <taxon>Bacteria</taxon>
        <taxon>Bacillati</taxon>
        <taxon>Actinomycetota</taxon>
        <taxon>Actinomycetes</taxon>
        <taxon>Bifidobacteriales</taxon>
        <taxon>Bifidobacteriaceae</taxon>
        <taxon>Parascardovia</taxon>
    </lineage>
</organism>